<dbReference type="AlphaFoldDB" id="A0AAU7PUL2"/>
<organism evidence="2">
    <name type="scientific">Lacrimispora sp. BS-2</name>
    <dbReference type="NCBI Taxonomy" id="3151850"/>
    <lineage>
        <taxon>Bacteria</taxon>
        <taxon>Bacillati</taxon>
        <taxon>Bacillota</taxon>
        <taxon>Clostridia</taxon>
        <taxon>Lachnospirales</taxon>
        <taxon>Lachnospiraceae</taxon>
        <taxon>Lacrimispora</taxon>
    </lineage>
</organism>
<reference evidence="2" key="1">
    <citation type="submission" date="2024-06" db="EMBL/GenBank/DDBJ databases">
        <title>Lacrimispora cavernae sp. nov., a novel anaerobe isolated from bat guano pile inside a cave.</title>
        <authorList>
            <person name="Miller S.L."/>
            <person name="Lu N."/>
            <person name="King J."/>
            <person name="Sankaranarayanan K."/>
            <person name="Lawson P.A."/>
        </authorList>
    </citation>
    <scope>NUCLEOTIDE SEQUENCE</scope>
    <source>
        <strain evidence="2">BS-2</strain>
    </source>
</reference>
<feature type="compositionally biased region" description="Basic and acidic residues" evidence="1">
    <location>
        <begin position="185"/>
        <end position="195"/>
    </location>
</feature>
<sequence>MKPFVLSLRASGFLRCAQGTLIFSGKGIVLEFINKNSFREMETRYFIPKRIELKFDFKRVVSPTKQVKAYSYGNEEEGFVLPASIWNISAEVEIFEGVILESLLSKGAIEVSSYSRVLKTTARNYSPLITANAYATIQFSHSFPQNEKPQFLRLVSTLLKLEKEENELETINKLEGMIAARKAELQRASKEERNDNNLGDSDDNNN</sequence>
<feature type="region of interest" description="Disordered" evidence="1">
    <location>
        <begin position="185"/>
        <end position="206"/>
    </location>
</feature>
<accession>A0AAU7PUL2</accession>
<dbReference type="EMBL" id="CP157940">
    <property type="protein sequence ID" value="XBS56066.1"/>
    <property type="molecule type" value="Genomic_DNA"/>
</dbReference>
<protein>
    <submittedName>
        <fullName evidence="2">Uncharacterized protein</fullName>
    </submittedName>
</protein>
<dbReference type="RefSeq" id="WP_349948695.1">
    <property type="nucleotide sequence ID" value="NZ_CP157940.1"/>
</dbReference>
<evidence type="ECO:0000313" key="2">
    <source>
        <dbReference type="EMBL" id="XBS56066.1"/>
    </source>
</evidence>
<proteinExistence type="predicted"/>
<gene>
    <name evidence="2" type="ORF">ABFV83_09855</name>
</gene>
<evidence type="ECO:0000256" key="1">
    <source>
        <dbReference type="SAM" id="MobiDB-lite"/>
    </source>
</evidence>
<name>A0AAU7PUL2_9FIRM</name>